<name>A0A2P1PUH4_9GAMM</name>
<proteinExistence type="inferred from homology"/>
<dbReference type="UniPathway" id="UPA00124"/>
<dbReference type="SUPFAM" id="SSF51182">
    <property type="entry name" value="RmlC-like cupins"/>
    <property type="match status" value="1"/>
</dbReference>
<dbReference type="GO" id="GO:0005829">
    <property type="term" value="C:cytosol"/>
    <property type="evidence" value="ECO:0007669"/>
    <property type="project" value="TreeGrafter"/>
</dbReference>
<evidence type="ECO:0000313" key="9">
    <source>
        <dbReference type="Proteomes" id="UP000241074"/>
    </source>
</evidence>
<evidence type="ECO:0000256" key="1">
    <source>
        <dbReference type="ARBA" id="ARBA00001298"/>
    </source>
</evidence>
<comment type="pathway">
    <text evidence="7">Carbohydrate biosynthesis; dTDP-L-rhamnose biosynthesis.</text>
</comment>
<feature type="active site" description="Proton donor" evidence="5">
    <location>
        <position position="130"/>
    </location>
</feature>
<comment type="similarity">
    <text evidence="7">Belongs to the dTDP-4-dehydrorhamnose 3,5-epimerase family.</text>
</comment>
<dbReference type="Pfam" id="PF00908">
    <property type="entry name" value="dTDP_sugar_isom"/>
    <property type="match status" value="1"/>
</dbReference>
<reference evidence="8 9" key="1">
    <citation type="submission" date="2018-03" db="EMBL/GenBank/DDBJ databases">
        <title>Ahniella affigens gen. nov., sp. nov., a gammaproteobacterium isolated from sandy soil near a stream.</title>
        <authorList>
            <person name="Ko Y."/>
            <person name="Kim J.-H."/>
        </authorList>
    </citation>
    <scope>NUCLEOTIDE SEQUENCE [LARGE SCALE GENOMIC DNA]</scope>
    <source>
        <strain evidence="8 9">D13</strain>
    </source>
</reference>
<evidence type="ECO:0000256" key="3">
    <source>
        <dbReference type="ARBA" id="ARBA00012098"/>
    </source>
</evidence>
<dbReference type="GO" id="GO:0000271">
    <property type="term" value="P:polysaccharide biosynthetic process"/>
    <property type="evidence" value="ECO:0007669"/>
    <property type="project" value="TreeGrafter"/>
</dbReference>
<dbReference type="Proteomes" id="UP000241074">
    <property type="component" value="Chromosome"/>
</dbReference>
<dbReference type="GO" id="GO:0019305">
    <property type="term" value="P:dTDP-rhamnose biosynthetic process"/>
    <property type="evidence" value="ECO:0007669"/>
    <property type="project" value="UniProtKB-UniRule"/>
</dbReference>
<dbReference type="InterPro" id="IPR014710">
    <property type="entry name" value="RmlC-like_jellyroll"/>
</dbReference>
<keyword evidence="7" id="KW-0413">Isomerase</keyword>
<dbReference type="InterPro" id="IPR000888">
    <property type="entry name" value="RmlC-like"/>
</dbReference>
<organism evidence="8 9">
    <name type="scientific">Ahniella affigens</name>
    <dbReference type="NCBI Taxonomy" id="2021234"/>
    <lineage>
        <taxon>Bacteria</taxon>
        <taxon>Pseudomonadati</taxon>
        <taxon>Pseudomonadota</taxon>
        <taxon>Gammaproteobacteria</taxon>
        <taxon>Lysobacterales</taxon>
        <taxon>Rhodanobacteraceae</taxon>
        <taxon>Ahniella</taxon>
    </lineage>
</organism>
<evidence type="ECO:0000256" key="2">
    <source>
        <dbReference type="ARBA" id="ARBA00001997"/>
    </source>
</evidence>
<dbReference type="Gene3D" id="2.60.120.10">
    <property type="entry name" value="Jelly Rolls"/>
    <property type="match status" value="1"/>
</dbReference>
<evidence type="ECO:0000313" key="8">
    <source>
        <dbReference type="EMBL" id="AVP98495.1"/>
    </source>
</evidence>
<dbReference type="RefSeq" id="WP_106892416.1">
    <property type="nucleotide sequence ID" value="NZ_CP027860.1"/>
</dbReference>
<keyword evidence="9" id="KW-1185">Reference proteome</keyword>
<dbReference type="EC" id="5.1.3.13" evidence="3 7"/>
<evidence type="ECO:0000256" key="6">
    <source>
        <dbReference type="PIRSR" id="PIRSR600888-3"/>
    </source>
</evidence>
<dbReference type="CDD" id="cd00438">
    <property type="entry name" value="cupin_RmlC"/>
    <property type="match status" value="1"/>
</dbReference>
<gene>
    <name evidence="8" type="primary">rfbC</name>
    <name evidence="8" type="ORF">C7S18_15455</name>
</gene>
<reference evidence="8 9" key="2">
    <citation type="submission" date="2018-03" db="EMBL/GenBank/DDBJ databases">
        <authorList>
            <person name="Keele B.F."/>
        </authorList>
    </citation>
    <scope>NUCLEOTIDE SEQUENCE [LARGE SCALE GENOMIC DNA]</scope>
    <source>
        <strain evidence="8 9">D13</strain>
    </source>
</reference>
<dbReference type="KEGG" id="xba:C7S18_15455"/>
<comment type="function">
    <text evidence="2 7">Catalyzes the epimerization of the C3' and C5'positions of dTDP-6-deoxy-D-xylo-4-hexulose, forming dTDP-6-deoxy-L-lyxo-4-hexulose.</text>
</comment>
<protein>
    <recommendedName>
        <fullName evidence="4 7">dTDP-4-dehydrorhamnose 3,5-epimerase</fullName>
        <ecNumber evidence="3 7">5.1.3.13</ecNumber>
    </recommendedName>
    <alternativeName>
        <fullName evidence="7">Thymidine diphospho-4-keto-rhamnose 3,5-epimerase</fullName>
    </alternativeName>
</protein>
<evidence type="ECO:0000256" key="7">
    <source>
        <dbReference type="RuleBase" id="RU364069"/>
    </source>
</evidence>
<dbReference type="AlphaFoldDB" id="A0A2P1PUH4"/>
<feature type="site" description="Participates in a stacking interaction with the thymidine ring of dTDP-4-oxo-6-deoxyglucose" evidence="6">
    <location>
        <position position="136"/>
    </location>
</feature>
<dbReference type="PANTHER" id="PTHR21047:SF2">
    <property type="entry name" value="THYMIDINE DIPHOSPHO-4-KETO-RHAMNOSE 3,5-EPIMERASE"/>
    <property type="match status" value="1"/>
</dbReference>
<feature type="active site" description="Proton acceptor" evidence="5">
    <location>
        <position position="61"/>
    </location>
</feature>
<dbReference type="PANTHER" id="PTHR21047">
    <property type="entry name" value="DTDP-6-DEOXY-D-GLUCOSE-3,5 EPIMERASE"/>
    <property type="match status" value="1"/>
</dbReference>
<sequence>MKVTALAIPEVKLIEPQVFGDARGFFFESFNQSRYRDAGIDINLVQVNLSRSACGVLRGLHYQWPNPQGKLVSVLEGEVFDVAVDIRRGSPTFGQWVGAVLSAENKRQLWVPEGFAHGFAVTSDTALFHYGVTAPYDKAADASVRWNDARFAINWPVASPSLSAKDAEAPFLDQIPEARLPVYAP</sequence>
<accession>A0A2P1PUH4</accession>
<comment type="subunit">
    <text evidence="7">Homodimer.</text>
</comment>
<evidence type="ECO:0000256" key="4">
    <source>
        <dbReference type="ARBA" id="ARBA00019595"/>
    </source>
</evidence>
<comment type="catalytic activity">
    <reaction evidence="1 7">
        <text>dTDP-4-dehydro-6-deoxy-alpha-D-glucose = dTDP-4-dehydro-beta-L-rhamnose</text>
        <dbReference type="Rhea" id="RHEA:16969"/>
        <dbReference type="ChEBI" id="CHEBI:57649"/>
        <dbReference type="ChEBI" id="CHEBI:62830"/>
        <dbReference type="EC" id="5.1.3.13"/>
    </reaction>
</comment>
<dbReference type="GO" id="GO:0008830">
    <property type="term" value="F:dTDP-4-dehydrorhamnose 3,5-epimerase activity"/>
    <property type="evidence" value="ECO:0007669"/>
    <property type="project" value="UniProtKB-UniRule"/>
</dbReference>
<dbReference type="InterPro" id="IPR011051">
    <property type="entry name" value="RmlC_Cupin_sf"/>
</dbReference>
<dbReference type="OrthoDB" id="9800680at2"/>
<dbReference type="NCBIfam" id="TIGR01221">
    <property type="entry name" value="rmlC"/>
    <property type="match status" value="1"/>
</dbReference>
<dbReference type="EMBL" id="CP027860">
    <property type="protein sequence ID" value="AVP98495.1"/>
    <property type="molecule type" value="Genomic_DNA"/>
</dbReference>
<evidence type="ECO:0000256" key="5">
    <source>
        <dbReference type="PIRSR" id="PIRSR600888-1"/>
    </source>
</evidence>